<dbReference type="eggNOG" id="ENOG502SDU9">
    <property type="taxonomic scope" value="Eukaryota"/>
</dbReference>
<name>C4JIF1_UNCRE</name>
<accession>C4JIF1</accession>
<dbReference type="GO" id="GO:0008270">
    <property type="term" value="F:zinc ion binding"/>
    <property type="evidence" value="ECO:0007669"/>
    <property type="project" value="InterPro"/>
</dbReference>
<keyword evidence="6" id="KW-0539">Nucleus</keyword>
<dbReference type="Pfam" id="PF04082">
    <property type="entry name" value="Fungal_trans"/>
    <property type="match status" value="1"/>
</dbReference>
<evidence type="ECO:0000313" key="8">
    <source>
        <dbReference type="EMBL" id="EEP76639.1"/>
    </source>
</evidence>
<dbReference type="InterPro" id="IPR007219">
    <property type="entry name" value="XnlR_reg_dom"/>
</dbReference>
<dbReference type="GO" id="GO:0005634">
    <property type="term" value="C:nucleus"/>
    <property type="evidence" value="ECO:0007669"/>
    <property type="project" value="TreeGrafter"/>
</dbReference>
<dbReference type="GO" id="GO:0006351">
    <property type="term" value="P:DNA-templated transcription"/>
    <property type="evidence" value="ECO:0007669"/>
    <property type="project" value="InterPro"/>
</dbReference>
<dbReference type="EMBL" id="CH476615">
    <property type="protein sequence ID" value="EEP76639.1"/>
    <property type="molecule type" value="Genomic_DNA"/>
</dbReference>
<keyword evidence="5" id="KW-0804">Transcription</keyword>
<keyword evidence="9" id="KW-1185">Reference proteome</keyword>
<dbReference type="RefSeq" id="XP_002541972.1">
    <property type="nucleotide sequence ID" value="XM_002541926.1"/>
</dbReference>
<dbReference type="AlphaFoldDB" id="C4JIF1"/>
<dbReference type="VEuPathDB" id="FungiDB:UREG_01488"/>
<dbReference type="GO" id="GO:0000978">
    <property type="term" value="F:RNA polymerase II cis-regulatory region sequence-specific DNA binding"/>
    <property type="evidence" value="ECO:0007669"/>
    <property type="project" value="TreeGrafter"/>
</dbReference>
<dbReference type="InParanoid" id="C4JIF1"/>
<dbReference type="KEGG" id="ure:UREG_01488"/>
<dbReference type="GO" id="GO:0001228">
    <property type="term" value="F:DNA-binding transcription activator activity, RNA polymerase II-specific"/>
    <property type="evidence" value="ECO:0007669"/>
    <property type="project" value="TreeGrafter"/>
</dbReference>
<dbReference type="HOGENOM" id="CLU_021747_1_0_1"/>
<evidence type="ECO:0000313" key="9">
    <source>
        <dbReference type="Proteomes" id="UP000002058"/>
    </source>
</evidence>
<dbReference type="Proteomes" id="UP000002058">
    <property type="component" value="Unassembled WGS sequence"/>
</dbReference>
<dbReference type="PANTHER" id="PTHR31944:SF131">
    <property type="entry name" value="HEME-RESPONSIVE ZINC FINGER TRANSCRIPTION FACTOR HAP1"/>
    <property type="match status" value="1"/>
</dbReference>
<evidence type="ECO:0000256" key="3">
    <source>
        <dbReference type="ARBA" id="ARBA00023015"/>
    </source>
</evidence>
<evidence type="ECO:0000256" key="4">
    <source>
        <dbReference type="ARBA" id="ARBA00023125"/>
    </source>
</evidence>
<dbReference type="OrthoDB" id="4337792at2759"/>
<reference evidence="9" key="1">
    <citation type="journal article" date="2009" name="Genome Res.">
        <title>Comparative genomic analyses of the human fungal pathogens Coccidioides and their relatives.</title>
        <authorList>
            <person name="Sharpton T.J."/>
            <person name="Stajich J.E."/>
            <person name="Rounsley S.D."/>
            <person name="Gardner M.J."/>
            <person name="Wortman J.R."/>
            <person name="Jordar V.S."/>
            <person name="Maiti R."/>
            <person name="Kodira C.D."/>
            <person name="Neafsey D.E."/>
            <person name="Zeng Q."/>
            <person name="Hung C.-Y."/>
            <person name="McMahan C."/>
            <person name="Muszewska A."/>
            <person name="Grynberg M."/>
            <person name="Mandel M.A."/>
            <person name="Kellner E.M."/>
            <person name="Barker B.M."/>
            <person name="Galgiani J.N."/>
            <person name="Orbach M.J."/>
            <person name="Kirkland T.N."/>
            <person name="Cole G.T."/>
            <person name="Henn M.R."/>
            <person name="Birren B.W."/>
            <person name="Taylor J.W."/>
        </authorList>
    </citation>
    <scope>NUCLEOTIDE SEQUENCE [LARGE SCALE GENOMIC DNA]</scope>
    <source>
        <strain evidence="9">UAMH 1704</strain>
    </source>
</reference>
<dbReference type="OMA" id="CTEIWGR"/>
<keyword evidence="1" id="KW-0479">Metal-binding</keyword>
<feature type="domain" description="Xylanolytic transcriptional activator regulatory" evidence="7">
    <location>
        <begin position="203"/>
        <end position="278"/>
    </location>
</feature>
<dbReference type="GeneID" id="8440742"/>
<evidence type="ECO:0000256" key="6">
    <source>
        <dbReference type="ARBA" id="ARBA00023242"/>
    </source>
</evidence>
<keyword evidence="2" id="KW-0862">Zinc</keyword>
<proteinExistence type="predicted"/>
<dbReference type="CDD" id="cd12148">
    <property type="entry name" value="fungal_TF_MHR"/>
    <property type="match status" value="1"/>
</dbReference>
<organism evidence="8 9">
    <name type="scientific">Uncinocarpus reesii (strain UAMH 1704)</name>
    <dbReference type="NCBI Taxonomy" id="336963"/>
    <lineage>
        <taxon>Eukaryota</taxon>
        <taxon>Fungi</taxon>
        <taxon>Dikarya</taxon>
        <taxon>Ascomycota</taxon>
        <taxon>Pezizomycotina</taxon>
        <taxon>Eurotiomycetes</taxon>
        <taxon>Eurotiomycetidae</taxon>
        <taxon>Onygenales</taxon>
        <taxon>Onygenaceae</taxon>
        <taxon>Uncinocarpus</taxon>
    </lineage>
</organism>
<evidence type="ECO:0000259" key="7">
    <source>
        <dbReference type="SMART" id="SM00906"/>
    </source>
</evidence>
<sequence length="519" mass="59465">MPPQVQNGAMYAYPDKAAIWLSKFRGETHWAVYMREFNSIFFPNDNSMEFPPLPQIHIDFDDSHGVVSNFNKILTNPKSYILSIIPDQNQIQVYVENYLCTVERIYRILHVPSFRKEVDAFWANDQAPRSDWLAQFLMVIGIGCLTTPHANIKRVARILKAAETCLLQMHHILNPTFLTINALCMMVISKHIGAMSCHEYDSCGPLMGIVMRHAMSLGLHCDPTFSGNKVSPFEAEMRRRMWTTIVHLELQQSIVSGAPPLLKKGDYSTLPPSNLNDEDLDPSREEAFVPAPDFEFTDSSFQIILANSFTTAFEIVCAANSLSEIINYDRVTSLDALIREFLMETCLLRNSLPMWSVSVEKHWKALQISTLELTFRRLLLILHQRYARQREANIEYPTSYWSALECSLAILVHQRQVHEDPVHNESAKWFAELFKSDFFMAIMMVGIQLCRRDNPVSDKREPTAKSSGCYNPIVSPRSTILQTLKWCQDIWSSKLARSFCQSKVNDIIGRIIITVELET</sequence>
<keyword evidence="3" id="KW-0805">Transcription regulation</keyword>
<dbReference type="InterPro" id="IPR051430">
    <property type="entry name" value="Fungal_TF_Env_Response"/>
</dbReference>
<dbReference type="PANTHER" id="PTHR31944">
    <property type="entry name" value="HEME-RESPONSIVE ZINC FINGER TRANSCRIPTION FACTOR HAP1"/>
    <property type="match status" value="1"/>
</dbReference>
<evidence type="ECO:0000256" key="1">
    <source>
        <dbReference type="ARBA" id="ARBA00022723"/>
    </source>
</evidence>
<gene>
    <name evidence="8" type="ORF">UREG_01488</name>
</gene>
<protein>
    <recommendedName>
        <fullName evidence="7">Xylanolytic transcriptional activator regulatory domain-containing protein</fullName>
    </recommendedName>
</protein>
<evidence type="ECO:0000256" key="5">
    <source>
        <dbReference type="ARBA" id="ARBA00023163"/>
    </source>
</evidence>
<keyword evidence="4" id="KW-0238">DNA-binding</keyword>
<dbReference type="SMART" id="SM00906">
    <property type="entry name" value="Fungal_trans"/>
    <property type="match status" value="1"/>
</dbReference>
<evidence type="ECO:0000256" key="2">
    <source>
        <dbReference type="ARBA" id="ARBA00022833"/>
    </source>
</evidence>